<dbReference type="RefSeq" id="XP_066079715.1">
    <property type="nucleotide sequence ID" value="XM_066223618.1"/>
</dbReference>
<keyword evidence="7" id="KW-0963">Cytoplasm</keyword>
<keyword evidence="9" id="KW-0159">Chromosome partition</keyword>
<evidence type="ECO:0000256" key="8">
    <source>
        <dbReference type="ARBA" id="ARBA00022701"/>
    </source>
</evidence>
<dbReference type="AlphaFoldDB" id="A0AAX4K821"/>
<feature type="region of interest" description="Disordered" evidence="15">
    <location>
        <begin position="147"/>
        <end position="177"/>
    </location>
</feature>
<name>A0AAX4K821_9TREE</name>
<keyword evidence="12" id="KW-0539">Nucleus</keyword>
<protein>
    <recommendedName>
        <fullName evidence="5">DASH complex subunit DAM1</fullName>
    </recommendedName>
    <alternativeName>
        <fullName evidence="14">Outer kinetochore protein DAM1</fullName>
    </alternativeName>
</protein>
<evidence type="ECO:0000256" key="14">
    <source>
        <dbReference type="ARBA" id="ARBA00030453"/>
    </source>
</evidence>
<comment type="subcellular location">
    <subcellularLocation>
        <location evidence="3">Chromosome</location>
        <location evidence="3">Centromere</location>
        <location evidence="3">Kinetochore</location>
    </subcellularLocation>
    <subcellularLocation>
        <location evidence="2">Cytoplasm</location>
        <location evidence="2">Cytoskeleton</location>
        <location evidence="2">Spindle</location>
    </subcellularLocation>
    <subcellularLocation>
        <location evidence="1">Nucleus</location>
    </subcellularLocation>
</comment>
<keyword evidence="11" id="KW-0206">Cytoskeleton</keyword>
<feature type="compositionally biased region" description="Low complexity" evidence="15">
    <location>
        <begin position="121"/>
        <end position="134"/>
    </location>
</feature>
<keyword evidence="8" id="KW-0493">Microtubule</keyword>
<proteinExistence type="inferred from homology"/>
<dbReference type="InterPro" id="IPR013962">
    <property type="entry name" value="DASH_Dam1"/>
</dbReference>
<gene>
    <name evidence="16" type="ORF">L201_007916</name>
</gene>
<comment type="similarity">
    <text evidence="4">Belongs to the DASH complex DAM1 family.</text>
</comment>
<reference evidence="16 17" key="1">
    <citation type="submission" date="2024-01" db="EMBL/GenBank/DDBJ databases">
        <title>Comparative genomics of Cryptococcus and Kwoniella reveals pathogenesis evolution and contrasting modes of karyotype evolution via chromosome fusion or intercentromeric recombination.</title>
        <authorList>
            <person name="Coelho M.A."/>
            <person name="David-Palma M."/>
            <person name="Shea T."/>
            <person name="Bowers K."/>
            <person name="McGinley-Smith S."/>
            <person name="Mohammad A.W."/>
            <person name="Gnirke A."/>
            <person name="Yurkov A.M."/>
            <person name="Nowrousian M."/>
            <person name="Sun S."/>
            <person name="Cuomo C.A."/>
            <person name="Heitman J."/>
        </authorList>
    </citation>
    <scope>NUCLEOTIDE SEQUENCE [LARGE SCALE GENOMIC DNA]</scope>
    <source>
        <strain evidence="16 17">CBS 6074</strain>
    </source>
</reference>
<evidence type="ECO:0000256" key="9">
    <source>
        <dbReference type="ARBA" id="ARBA00022829"/>
    </source>
</evidence>
<dbReference type="Pfam" id="PF08653">
    <property type="entry name" value="DASH_Dam1"/>
    <property type="match status" value="1"/>
</dbReference>
<evidence type="ECO:0000256" key="13">
    <source>
        <dbReference type="ARBA" id="ARBA00023328"/>
    </source>
</evidence>
<dbReference type="GO" id="GO:0044732">
    <property type="term" value="C:mitotic spindle pole body"/>
    <property type="evidence" value="ECO:0007669"/>
    <property type="project" value="TreeGrafter"/>
</dbReference>
<evidence type="ECO:0000256" key="4">
    <source>
        <dbReference type="ARBA" id="ARBA00010073"/>
    </source>
</evidence>
<evidence type="ECO:0000256" key="6">
    <source>
        <dbReference type="ARBA" id="ARBA00022454"/>
    </source>
</evidence>
<keyword evidence="6" id="KW-0158">Chromosome</keyword>
<evidence type="ECO:0000256" key="5">
    <source>
        <dbReference type="ARBA" id="ARBA00020497"/>
    </source>
</evidence>
<evidence type="ECO:0000256" key="10">
    <source>
        <dbReference type="ARBA" id="ARBA00022838"/>
    </source>
</evidence>
<dbReference type="Proteomes" id="UP001355207">
    <property type="component" value="Chromosome 11"/>
</dbReference>
<keyword evidence="17" id="KW-1185">Reference proteome</keyword>
<sequence>MPPPHPLRRISTGSLSSLARSTDRNTSSASGLDHLTGAMVDLSDEVATLSSNIQQMTALHDALGTFNEAFAGYLYALKMNAFCVEWPQAPNEQSFSRLEELNIQDPVPIASTSTAQPPTPISASSRTSSSANPADMTYATAYSYTEDDHAPAPVTKPRPATGLRKPSGSVPVKKGTAAAAARKKRELEISGIIETLPLEYRGAEPVERMRMEKVIMKLMDNPEGISLKEMVSPPDLPQAKVNKCLITLVAKKLVSKPTVNKVTMYRWVGAPLVELSHDHQASPDWSLLTN</sequence>
<evidence type="ECO:0000256" key="11">
    <source>
        <dbReference type="ARBA" id="ARBA00023212"/>
    </source>
</evidence>
<dbReference type="GO" id="GO:1990758">
    <property type="term" value="P:mitotic sister chromatid biorientation"/>
    <property type="evidence" value="ECO:0007669"/>
    <property type="project" value="TreeGrafter"/>
</dbReference>
<evidence type="ECO:0000256" key="15">
    <source>
        <dbReference type="SAM" id="MobiDB-lite"/>
    </source>
</evidence>
<dbReference type="PANTHER" id="PTHR28113:SF1">
    <property type="entry name" value="DASH COMPLEX SUBUNIT DAM1"/>
    <property type="match status" value="1"/>
</dbReference>
<dbReference type="PANTHER" id="PTHR28113">
    <property type="entry name" value="DASH COMPLEX SUBUNIT DAM1"/>
    <property type="match status" value="1"/>
</dbReference>
<evidence type="ECO:0000256" key="3">
    <source>
        <dbReference type="ARBA" id="ARBA00004629"/>
    </source>
</evidence>
<dbReference type="GeneID" id="91098584"/>
<feature type="compositionally biased region" description="Polar residues" evidence="15">
    <location>
        <begin position="11"/>
        <end position="30"/>
    </location>
</feature>
<accession>A0AAX4K821</accession>
<evidence type="ECO:0000256" key="12">
    <source>
        <dbReference type="ARBA" id="ARBA00023242"/>
    </source>
</evidence>
<dbReference type="GO" id="GO:0042729">
    <property type="term" value="C:DASH complex"/>
    <property type="evidence" value="ECO:0007669"/>
    <property type="project" value="InterPro"/>
</dbReference>
<feature type="region of interest" description="Disordered" evidence="15">
    <location>
        <begin position="1"/>
        <end position="32"/>
    </location>
</feature>
<evidence type="ECO:0000313" key="16">
    <source>
        <dbReference type="EMBL" id="WWC92953.1"/>
    </source>
</evidence>
<feature type="region of interest" description="Disordered" evidence="15">
    <location>
        <begin position="109"/>
        <end position="134"/>
    </location>
</feature>
<dbReference type="GO" id="GO:1990537">
    <property type="term" value="C:mitotic spindle polar microtubule"/>
    <property type="evidence" value="ECO:0007669"/>
    <property type="project" value="TreeGrafter"/>
</dbReference>
<dbReference type="EMBL" id="CP144108">
    <property type="protein sequence ID" value="WWC92953.1"/>
    <property type="molecule type" value="Genomic_DNA"/>
</dbReference>
<evidence type="ECO:0000256" key="1">
    <source>
        <dbReference type="ARBA" id="ARBA00004123"/>
    </source>
</evidence>
<evidence type="ECO:0000256" key="7">
    <source>
        <dbReference type="ARBA" id="ARBA00022490"/>
    </source>
</evidence>
<evidence type="ECO:0000313" key="17">
    <source>
        <dbReference type="Proteomes" id="UP001355207"/>
    </source>
</evidence>
<organism evidence="16 17">
    <name type="scientific">Kwoniella dendrophila CBS 6074</name>
    <dbReference type="NCBI Taxonomy" id="1295534"/>
    <lineage>
        <taxon>Eukaryota</taxon>
        <taxon>Fungi</taxon>
        <taxon>Dikarya</taxon>
        <taxon>Basidiomycota</taxon>
        <taxon>Agaricomycotina</taxon>
        <taxon>Tremellomycetes</taxon>
        <taxon>Tremellales</taxon>
        <taxon>Cryptococcaceae</taxon>
        <taxon>Kwoniella</taxon>
    </lineage>
</organism>
<evidence type="ECO:0000256" key="2">
    <source>
        <dbReference type="ARBA" id="ARBA00004186"/>
    </source>
</evidence>
<keyword evidence="13" id="KW-0137">Centromere</keyword>
<keyword evidence="10" id="KW-0995">Kinetochore</keyword>